<dbReference type="PROSITE" id="PS51296">
    <property type="entry name" value="RIESKE"/>
    <property type="match status" value="1"/>
</dbReference>
<keyword evidence="12" id="KW-1185">Reference proteome</keyword>
<dbReference type="Gene3D" id="3.50.50.60">
    <property type="entry name" value="FAD/NAD(P)-binding domain"/>
    <property type="match status" value="2"/>
</dbReference>
<evidence type="ECO:0000256" key="9">
    <source>
        <dbReference type="ARBA" id="ARBA00023014"/>
    </source>
</evidence>
<evidence type="ECO:0000256" key="4">
    <source>
        <dbReference type="ARBA" id="ARBA00022714"/>
    </source>
</evidence>
<dbReference type="Gene3D" id="2.102.10.10">
    <property type="entry name" value="Rieske [2Fe-2S] iron-sulphur domain"/>
    <property type="match status" value="1"/>
</dbReference>
<protein>
    <recommendedName>
        <fullName evidence="10">Rieske domain-containing protein</fullName>
    </recommendedName>
</protein>
<keyword evidence="8" id="KW-0408">Iron</keyword>
<evidence type="ECO:0000256" key="1">
    <source>
        <dbReference type="ARBA" id="ARBA00001974"/>
    </source>
</evidence>
<evidence type="ECO:0000256" key="5">
    <source>
        <dbReference type="ARBA" id="ARBA00022723"/>
    </source>
</evidence>
<keyword evidence="5" id="KW-0479">Metal-binding</keyword>
<dbReference type="Gene3D" id="3.30.390.30">
    <property type="match status" value="1"/>
</dbReference>
<gene>
    <name evidence="11" type="ORF">V1264_022055</name>
</gene>
<dbReference type="InterPro" id="IPR036188">
    <property type="entry name" value="FAD/NAD-bd_sf"/>
</dbReference>
<dbReference type="GO" id="GO:0005737">
    <property type="term" value="C:cytoplasm"/>
    <property type="evidence" value="ECO:0007669"/>
    <property type="project" value="TreeGrafter"/>
</dbReference>
<keyword evidence="4" id="KW-0001">2Fe-2S</keyword>
<evidence type="ECO:0000256" key="3">
    <source>
        <dbReference type="ARBA" id="ARBA00022630"/>
    </source>
</evidence>
<dbReference type="Proteomes" id="UP001374579">
    <property type="component" value="Unassembled WGS sequence"/>
</dbReference>
<dbReference type="SUPFAM" id="SSF55424">
    <property type="entry name" value="FAD/NAD-linked reductases, dimerisation (C-terminal) domain"/>
    <property type="match status" value="1"/>
</dbReference>
<evidence type="ECO:0000256" key="6">
    <source>
        <dbReference type="ARBA" id="ARBA00022827"/>
    </source>
</evidence>
<dbReference type="InterPro" id="IPR017941">
    <property type="entry name" value="Rieske_2Fe-2S"/>
</dbReference>
<dbReference type="InterPro" id="IPR028202">
    <property type="entry name" value="Reductase_C"/>
</dbReference>
<keyword evidence="9" id="KW-0411">Iron-sulfur</keyword>
<dbReference type="GO" id="GO:0016651">
    <property type="term" value="F:oxidoreductase activity, acting on NAD(P)H"/>
    <property type="evidence" value="ECO:0007669"/>
    <property type="project" value="TreeGrafter"/>
</dbReference>
<dbReference type="PANTHER" id="PTHR43557:SF2">
    <property type="entry name" value="RIESKE DOMAIN-CONTAINING PROTEIN-RELATED"/>
    <property type="match status" value="1"/>
</dbReference>
<accession>A0AAN9AJG1</accession>
<keyword evidence="7" id="KW-0560">Oxidoreductase</keyword>
<reference evidence="11 12" key="1">
    <citation type="submission" date="2024-02" db="EMBL/GenBank/DDBJ databases">
        <title>Chromosome-scale genome assembly of the rough periwinkle Littorina saxatilis.</title>
        <authorList>
            <person name="De Jode A."/>
            <person name="Faria R."/>
            <person name="Formenti G."/>
            <person name="Sims Y."/>
            <person name="Smith T.P."/>
            <person name="Tracey A."/>
            <person name="Wood J.M.D."/>
            <person name="Zagrodzka Z.B."/>
            <person name="Johannesson K."/>
            <person name="Butlin R.K."/>
            <person name="Leder E.H."/>
        </authorList>
    </citation>
    <scope>NUCLEOTIDE SEQUENCE [LARGE SCALE GENOMIC DNA]</scope>
    <source>
        <strain evidence="11">Snail1</strain>
        <tissue evidence="11">Muscle</tissue>
    </source>
</reference>
<dbReference type="InterPro" id="IPR016156">
    <property type="entry name" value="FAD/NAD-linked_Rdtase_dimer_sf"/>
</dbReference>
<sequence length="622" mass="67169">MAYTYVLRLEWMDEARDSCANSYDSTLTVVHWPFVAETTLFCALTVTGKGGTSVQGLNFSPRQEAQPVFSTTGSPGSDVDATRSFSTLSQGMAPAVEVVACKVDELNDGDTREVQIGDSTALLVKDKGSYYAVGNKCTHYGAPLAKGAYSKGVVRCPWHGACFNVKTGDIEDFPGLDSLPVFQVEVRGNEVVVKADPEALKSTKRVKAMSRADPSNKKTFVIVGGGVAAEACAETLRQEGFTGQVLVLTKESDLPYDRPKLSKAMTTTADAIALRNKDFYSSCDIEFRTGTEVTGVDTAQKKVTLAGGDTVEYEALLVATGGRPRTMPIPGQELENVCVLRTPDDANRIAENSKGKKVVIIGSSFIGLEVAVYMHKKAESVVVVSTSKVPLQLVFGPQIGAWVTKLHEDKGVKFYFERGIKEFVGENGKLKQAVLSDGTVLDADICVLGIGVVPATDFLKESGIQMTQRGFVTVDKHMKTSAGGVFAAGDIVEFPLFINDDQQSNVQHWQMAHQHGRIAALNMLGKSTAIRSVPYFWTVMYGKSIRYTGYGPGYDDIVVHGDLSAPQFAAFYTKGDKVVAVASLAFDPIVSQAASLMEQGQTILKSDIMEDPKSWVGRLKQC</sequence>
<proteinExistence type="inferred from homology"/>
<dbReference type="SUPFAM" id="SSF50022">
    <property type="entry name" value="ISP domain"/>
    <property type="match status" value="1"/>
</dbReference>
<dbReference type="InterPro" id="IPR023753">
    <property type="entry name" value="FAD/NAD-binding_dom"/>
</dbReference>
<dbReference type="GO" id="GO:0051537">
    <property type="term" value="F:2 iron, 2 sulfur cluster binding"/>
    <property type="evidence" value="ECO:0007669"/>
    <property type="project" value="UniProtKB-KW"/>
</dbReference>
<evidence type="ECO:0000259" key="10">
    <source>
        <dbReference type="PROSITE" id="PS51296"/>
    </source>
</evidence>
<dbReference type="PRINTS" id="PR00368">
    <property type="entry name" value="FADPNR"/>
</dbReference>
<organism evidence="11 12">
    <name type="scientific">Littorina saxatilis</name>
    <dbReference type="NCBI Taxonomy" id="31220"/>
    <lineage>
        <taxon>Eukaryota</taxon>
        <taxon>Metazoa</taxon>
        <taxon>Spiralia</taxon>
        <taxon>Lophotrochozoa</taxon>
        <taxon>Mollusca</taxon>
        <taxon>Gastropoda</taxon>
        <taxon>Caenogastropoda</taxon>
        <taxon>Littorinimorpha</taxon>
        <taxon>Littorinoidea</taxon>
        <taxon>Littorinidae</taxon>
        <taxon>Littorina</taxon>
    </lineage>
</organism>
<dbReference type="InterPro" id="IPR036922">
    <property type="entry name" value="Rieske_2Fe-2S_sf"/>
</dbReference>
<keyword evidence="6" id="KW-0274">FAD</keyword>
<dbReference type="FunFam" id="2.102.10.10:FF:000003">
    <property type="entry name" value="apoptosis-inducing factor 3 isoform X2"/>
    <property type="match status" value="1"/>
</dbReference>
<comment type="cofactor">
    <cofactor evidence="1">
        <name>FAD</name>
        <dbReference type="ChEBI" id="CHEBI:57692"/>
    </cofactor>
</comment>
<dbReference type="InterPro" id="IPR050446">
    <property type="entry name" value="FAD-oxidoreductase/Apoptosis"/>
</dbReference>
<dbReference type="EMBL" id="JBAMIC010004070">
    <property type="protein sequence ID" value="KAK7088093.1"/>
    <property type="molecule type" value="Genomic_DNA"/>
</dbReference>
<dbReference type="CDD" id="cd03478">
    <property type="entry name" value="Rieske_AIFL_N"/>
    <property type="match status" value="1"/>
</dbReference>
<comment type="similarity">
    <text evidence="2">Belongs to the FAD-dependent oxidoreductase family.</text>
</comment>
<keyword evidence="3" id="KW-0285">Flavoprotein</keyword>
<comment type="caution">
    <text evidence="11">The sequence shown here is derived from an EMBL/GenBank/DDBJ whole genome shotgun (WGS) entry which is preliminary data.</text>
</comment>
<evidence type="ECO:0000313" key="11">
    <source>
        <dbReference type="EMBL" id="KAK7088093.1"/>
    </source>
</evidence>
<dbReference type="Pfam" id="PF14759">
    <property type="entry name" value="Reductase_C"/>
    <property type="match status" value="1"/>
</dbReference>
<evidence type="ECO:0000256" key="7">
    <source>
        <dbReference type="ARBA" id="ARBA00023002"/>
    </source>
</evidence>
<dbReference type="Pfam" id="PF00355">
    <property type="entry name" value="Rieske"/>
    <property type="match status" value="1"/>
</dbReference>
<name>A0AAN9AJG1_9CAEN</name>
<evidence type="ECO:0000256" key="2">
    <source>
        <dbReference type="ARBA" id="ARBA00006442"/>
    </source>
</evidence>
<dbReference type="PANTHER" id="PTHR43557">
    <property type="entry name" value="APOPTOSIS-INDUCING FACTOR 1"/>
    <property type="match status" value="1"/>
</dbReference>
<dbReference type="Pfam" id="PF07992">
    <property type="entry name" value="Pyr_redox_2"/>
    <property type="match status" value="1"/>
</dbReference>
<evidence type="ECO:0000313" key="12">
    <source>
        <dbReference type="Proteomes" id="UP001374579"/>
    </source>
</evidence>
<evidence type="ECO:0000256" key="8">
    <source>
        <dbReference type="ARBA" id="ARBA00023004"/>
    </source>
</evidence>
<dbReference type="GO" id="GO:0046872">
    <property type="term" value="F:metal ion binding"/>
    <property type="evidence" value="ECO:0007669"/>
    <property type="project" value="UniProtKB-KW"/>
</dbReference>
<dbReference type="SUPFAM" id="SSF51905">
    <property type="entry name" value="FAD/NAD(P)-binding domain"/>
    <property type="match status" value="1"/>
</dbReference>
<dbReference type="AlphaFoldDB" id="A0AAN9AJG1"/>
<feature type="domain" description="Rieske" evidence="10">
    <location>
        <begin position="98"/>
        <end position="193"/>
    </location>
</feature>
<dbReference type="PRINTS" id="PR00469">
    <property type="entry name" value="PNDRDTASEII"/>
</dbReference>